<dbReference type="PANTHER" id="PTHR38340">
    <property type="entry name" value="S-LAYER PROTEIN"/>
    <property type="match status" value="1"/>
</dbReference>
<evidence type="ECO:0000313" key="3">
    <source>
        <dbReference type="EMBL" id="RVT89299.1"/>
    </source>
</evidence>
<keyword evidence="4" id="KW-1185">Reference proteome</keyword>
<dbReference type="InterPro" id="IPR050557">
    <property type="entry name" value="RTX_toxin/Mannuronan_C5-epim"/>
</dbReference>
<dbReference type="GO" id="GO:0005509">
    <property type="term" value="F:calcium ion binding"/>
    <property type="evidence" value="ECO:0007669"/>
    <property type="project" value="InterPro"/>
</dbReference>
<protein>
    <submittedName>
        <fullName evidence="3">Calcium-binding protein</fullName>
    </submittedName>
</protein>
<comment type="subcellular location">
    <subcellularLocation>
        <location evidence="1">Secreted</location>
    </subcellularLocation>
</comment>
<name>A0A437LV76_9PROT</name>
<dbReference type="PRINTS" id="PR00313">
    <property type="entry name" value="CABNDNGRPT"/>
</dbReference>
<comment type="caution">
    <text evidence="3">The sequence shown here is derived from an EMBL/GenBank/DDBJ whole genome shotgun (WGS) entry which is preliminary data.</text>
</comment>
<dbReference type="SUPFAM" id="SSF51120">
    <property type="entry name" value="beta-Roll"/>
    <property type="match status" value="3"/>
</dbReference>
<organism evidence="3 4">
    <name type="scientific">Rhodovarius crocodyli</name>
    <dbReference type="NCBI Taxonomy" id="1979269"/>
    <lineage>
        <taxon>Bacteria</taxon>
        <taxon>Pseudomonadati</taxon>
        <taxon>Pseudomonadota</taxon>
        <taxon>Alphaproteobacteria</taxon>
        <taxon>Acetobacterales</taxon>
        <taxon>Roseomonadaceae</taxon>
        <taxon>Rhodovarius</taxon>
    </lineage>
</organism>
<proteinExistence type="predicted"/>
<reference evidence="3 4" key="1">
    <citation type="submission" date="2019-01" db="EMBL/GenBank/DDBJ databases">
        <authorList>
            <person name="Chen W.-M."/>
        </authorList>
    </citation>
    <scope>NUCLEOTIDE SEQUENCE [LARGE SCALE GENOMIC DNA]</scope>
    <source>
        <strain evidence="3 4">CCP-6</strain>
    </source>
</reference>
<dbReference type="Pfam" id="PF00353">
    <property type="entry name" value="HemolysinCabind"/>
    <property type="match status" value="3"/>
</dbReference>
<sequence>MAVELSDGGYDTAWVSANGWTMSYGVEAGRLIGTATELTGNALDNVLVANADFASAIHGGGGNDEIWGSNQNGDVLDGGAGDDVLRGGSGVTTFIGGEGNDQFVVNNVNSVIVEKAGEGIDTAWVSADGWHVSDNVEIVRLFGAAHSVVLGTSGAQVVANASGSTITAQAGDNVFWGQGGNDVFIGGAGNDIFYSGTGVTQMFGGAGNDHFIIKNAADTVVENANGGYDTAWLEVSGWTVAENVEVAYLSGTANSITGNASGTNLVANSTMASALTAGTGFTIFWGSNYGDTMKIGAGGGNVYGYGGADTFEFGPHWGLTQVADFNHAEGDKLDFSASGLSMADLNVTNYSDKTLIEHNGEQIILYGVTSLQASDFVF</sequence>
<evidence type="ECO:0000256" key="2">
    <source>
        <dbReference type="ARBA" id="ARBA00022525"/>
    </source>
</evidence>
<gene>
    <name evidence="3" type="ORF">EOD42_25400</name>
</gene>
<dbReference type="OrthoDB" id="9773411at2"/>
<dbReference type="EMBL" id="SACL01000020">
    <property type="protein sequence ID" value="RVT89299.1"/>
    <property type="molecule type" value="Genomic_DNA"/>
</dbReference>
<evidence type="ECO:0000313" key="4">
    <source>
        <dbReference type="Proteomes" id="UP000282957"/>
    </source>
</evidence>
<evidence type="ECO:0000256" key="1">
    <source>
        <dbReference type="ARBA" id="ARBA00004613"/>
    </source>
</evidence>
<dbReference type="InterPro" id="IPR001343">
    <property type="entry name" value="Hemolysn_Ca-bd"/>
</dbReference>
<accession>A0A437LV76</accession>
<dbReference type="AlphaFoldDB" id="A0A437LV76"/>
<dbReference type="InterPro" id="IPR011049">
    <property type="entry name" value="Serralysin-like_metalloprot_C"/>
</dbReference>
<keyword evidence="2" id="KW-0964">Secreted</keyword>
<dbReference type="RefSeq" id="WP_127790413.1">
    <property type="nucleotide sequence ID" value="NZ_SACL01000020.1"/>
</dbReference>
<dbReference type="PANTHER" id="PTHR38340:SF1">
    <property type="entry name" value="S-LAYER PROTEIN"/>
    <property type="match status" value="1"/>
</dbReference>
<dbReference type="Gene3D" id="2.150.10.10">
    <property type="entry name" value="Serralysin-like metalloprotease, C-terminal"/>
    <property type="match status" value="3"/>
</dbReference>
<dbReference type="Proteomes" id="UP000282957">
    <property type="component" value="Unassembled WGS sequence"/>
</dbReference>
<dbReference type="GO" id="GO:0005576">
    <property type="term" value="C:extracellular region"/>
    <property type="evidence" value="ECO:0007669"/>
    <property type="project" value="UniProtKB-SubCell"/>
</dbReference>